<accession>A0AAW2Z496</accession>
<dbReference type="Pfam" id="PF13540">
    <property type="entry name" value="RCC1_2"/>
    <property type="match status" value="1"/>
</dbReference>
<organism evidence="3 4">
    <name type="scientific">Acrasis kona</name>
    <dbReference type="NCBI Taxonomy" id="1008807"/>
    <lineage>
        <taxon>Eukaryota</taxon>
        <taxon>Discoba</taxon>
        <taxon>Heterolobosea</taxon>
        <taxon>Tetramitia</taxon>
        <taxon>Eutetramitia</taxon>
        <taxon>Acrasidae</taxon>
        <taxon>Acrasis</taxon>
    </lineage>
</organism>
<feature type="repeat" description="RCC1" evidence="2">
    <location>
        <begin position="115"/>
        <end position="167"/>
    </location>
</feature>
<name>A0AAW2Z496_9EUKA</name>
<proteinExistence type="predicted"/>
<feature type="repeat" description="RCC1" evidence="2">
    <location>
        <begin position="317"/>
        <end position="370"/>
    </location>
</feature>
<evidence type="ECO:0000256" key="1">
    <source>
        <dbReference type="ARBA" id="ARBA00022737"/>
    </source>
</evidence>
<comment type="caution">
    <text evidence="3">The sequence shown here is derived from an EMBL/GenBank/DDBJ whole genome shotgun (WGS) entry which is preliminary data.</text>
</comment>
<evidence type="ECO:0000313" key="4">
    <source>
        <dbReference type="Proteomes" id="UP001431209"/>
    </source>
</evidence>
<dbReference type="EMBL" id="JAOPGA020001060">
    <property type="protein sequence ID" value="KAL0484653.1"/>
    <property type="molecule type" value="Genomic_DNA"/>
</dbReference>
<dbReference type="InterPro" id="IPR009091">
    <property type="entry name" value="RCC1/BLIP-II"/>
</dbReference>
<evidence type="ECO:0000313" key="3">
    <source>
        <dbReference type="EMBL" id="KAL0484653.1"/>
    </source>
</evidence>
<dbReference type="InterPro" id="IPR000408">
    <property type="entry name" value="Reg_chr_condens"/>
</dbReference>
<evidence type="ECO:0000256" key="2">
    <source>
        <dbReference type="PROSITE-ProRule" id="PRU00235"/>
    </source>
</evidence>
<reference evidence="3 4" key="1">
    <citation type="submission" date="2024-03" db="EMBL/GenBank/DDBJ databases">
        <title>The Acrasis kona genome and developmental transcriptomes reveal deep origins of eukaryotic multicellular pathways.</title>
        <authorList>
            <person name="Sheikh S."/>
            <person name="Fu C.-J."/>
            <person name="Brown M.W."/>
            <person name="Baldauf S.L."/>
        </authorList>
    </citation>
    <scope>NUCLEOTIDE SEQUENCE [LARGE SCALE GENOMIC DNA]</scope>
    <source>
        <strain evidence="3 4">ATCC MYA-3509</strain>
    </source>
</reference>
<dbReference type="PROSITE" id="PS50012">
    <property type="entry name" value="RCC1_3"/>
    <property type="match status" value="6"/>
</dbReference>
<gene>
    <name evidence="3" type="ORF">AKO1_003467</name>
</gene>
<keyword evidence="4" id="KW-1185">Reference proteome</keyword>
<sequence length="371" mass="40696">MVSNNNAVYKSMYSWGRNSCNEITTSKHKSKSIDEVCSILIDREIVSVQSGCKHTLMLTASGKVYTCGANTYGELGVQFCHKLKGPLCVTSLLGRRIVQISAKGCCHNLAMTDDGSVYSWGSDCFGQLGHGDIIMSTSAPTEINSLRSKNIISVHAGGGADVGYSFAVTKNRRLYSWGCNKTGQLALTKQGQPQPYPKLVHSIDNVHQISLGSFHVLCLTSRGVLIWGKHHSGPNFAPILLKCFTFPEVIKVEAGHNCSFIVTKNEVFSWGNNTNGQLGLGHTYNVDEPTSIKELEDRRVKSIVAGSTNITCLLYSGDVLTWGYNGFENRLGHDELTEAEYIPREVRRLKDQNVSEIMGGSAHQFALVNKR</sequence>
<protein>
    <submittedName>
        <fullName evidence="3">Uncharacterized protein</fullName>
    </submittedName>
</protein>
<feature type="repeat" description="RCC1" evidence="2">
    <location>
        <begin position="10"/>
        <end position="61"/>
    </location>
</feature>
<feature type="repeat" description="RCC1" evidence="2">
    <location>
        <begin position="265"/>
        <end position="316"/>
    </location>
</feature>
<dbReference type="AlphaFoldDB" id="A0AAW2Z496"/>
<dbReference type="Gene3D" id="2.130.10.30">
    <property type="entry name" value="Regulator of chromosome condensation 1/beta-lactamase-inhibitor protein II"/>
    <property type="match status" value="2"/>
</dbReference>
<dbReference type="PANTHER" id="PTHR22870">
    <property type="entry name" value="REGULATOR OF CHROMOSOME CONDENSATION"/>
    <property type="match status" value="1"/>
</dbReference>
<feature type="non-terminal residue" evidence="3">
    <location>
        <position position="371"/>
    </location>
</feature>
<feature type="repeat" description="RCC1" evidence="2">
    <location>
        <begin position="172"/>
        <end position="222"/>
    </location>
</feature>
<dbReference type="PANTHER" id="PTHR22870:SF466">
    <property type="entry name" value="ANKYRIN REPEAT-CONTAINING PROTEIN"/>
    <property type="match status" value="1"/>
</dbReference>
<dbReference type="Pfam" id="PF00415">
    <property type="entry name" value="RCC1"/>
    <property type="match status" value="4"/>
</dbReference>
<dbReference type="InterPro" id="IPR051210">
    <property type="entry name" value="Ub_ligase/GEF_domain"/>
</dbReference>
<dbReference type="SUPFAM" id="SSF50985">
    <property type="entry name" value="RCC1/BLIP-II"/>
    <property type="match status" value="1"/>
</dbReference>
<keyword evidence="1" id="KW-0677">Repeat</keyword>
<dbReference type="PRINTS" id="PR00633">
    <property type="entry name" value="RCCNDNSATION"/>
</dbReference>
<feature type="repeat" description="RCC1" evidence="2">
    <location>
        <begin position="62"/>
        <end position="114"/>
    </location>
</feature>
<dbReference type="Proteomes" id="UP001431209">
    <property type="component" value="Unassembled WGS sequence"/>
</dbReference>